<organism evidence="2 3">
    <name type="scientific">Pristionchus mayeri</name>
    <dbReference type="NCBI Taxonomy" id="1317129"/>
    <lineage>
        <taxon>Eukaryota</taxon>
        <taxon>Metazoa</taxon>
        <taxon>Ecdysozoa</taxon>
        <taxon>Nematoda</taxon>
        <taxon>Chromadorea</taxon>
        <taxon>Rhabditida</taxon>
        <taxon>Rhabditina</taxon>
        <taxon>Diplogasteromorpha</taxon>
        <taxon>Diplogasteroidea</taxon>
        <taxon>Neodiplogasteridae</taxon>
        <taxon>Pristionchus</taxon>
    </lineage>
</organism>
<gene>
    <name evidence="2" type="ORF">PMAYCL1PPCAC_04026</name>
</gene>
<evidence type="ECO:0000313" key="2">
    <source>
        <dbReference type="EMBL" id="GMR33831.1"/>
    </source>
</evidence>
<keyword evidence="3" id="KW-1185">Reference proteome</keyword>
<feature type="region of interest" description="Disordered" evidence="1">
    <location>
        <begin position="1"/>
        <end position="71"/>
    </location>
</feature>
<name>A0AAN5CAB9_9BILA</name>
<proteinExistence type="predicted"/>
<feature type="compositionally biased region" description="Basic and acidic residues" evidence="1">
    <location>
        <begin position="1"/>
        <end position="15"/>
    </location>
</feature>
<sequence>EGRSESGRSSQDRGRVGGRPHRSSRGEHGLSSRGEVATIEWRRSREELSSGFRKEREAHNRRGEGVHCRSR</sequence>
<reference evidence="3" key="1">
    <citation type="submission" date="2022-10" db="EMBL/GenBank/DDBJ databases">
        <title>Genome assembly of Pristionchus species.</title>
        <authorList>
            <person name="Yoshida K."/>
            <person name="Sommer R.J."/>
        </authorList>
    </citation>
    <scope>NUCLEOTIDE SEQUENCE [LARGE SCALE GENOMIC DNA]</scope>
    <source>
        <strain evidence="3">RS5460</strain>
    </source>
</reference>
<dbReference type="Proteomes" id="UP001328107">
    <property type="component" value="Unassembled WGS sequence"/>
</dbReference>
<protein>
    <submittedName>
        <fullName evidence="2">Uncharacterized protein</fullName>
    </submittedName>
</protein>
<dbReference type="EMBL" id="BTRK01000001">
    <property type="protein sequence ID" value="GMR33831.1"/>
    <property type="molecule type" value="Genomic_DNA"/>
</dbReference>
<evidence type="ECO:0000313" key="3">
    <source>
        <dbReference type="Proteomes" id="UP001328107"/>
    </source>
</evidence>
<dbReference type="AlphaFoldDB" id="A0AAN5CAB9"/>
<feature type="non-terminal residue" evidence="2">
    <location>
        <position position="1"/>
    </location>
</feature>
<feature type="compositionally biased region" description="Basic and acidic residues" evidence="1">
    <location>
        <begin position="40"/>
        <end position="71"/>
    </location>
</feature>
<comment type="caution">
    <text evidence="2">The sequence shown here is derived from an EMBL/GenBank/DDBJ whole genome shotgun (WGS) entry which is preliminary data.</text>
</comment>
<evidence type="ECO:0000256" key="1">
    <source>
        <dbReference type="SAM" id="MobiDB-lite"/>
    </source>
</evidence>
<accession>A0AAN5CAB9</accession>